<protein>
    <submittedName>
        <fullName evidence="1">Uncharacterized protein</fullName>
    </submittedName>
</protein>
<organism evidence="1 2">
    <name type="scientific">Kushneria avicenniae</name>
    <dbReference type="NCBI Taxonomy" id="402385"/>
    <lineage>
        <taxon>Bacteria</taxon>
        <taxon>Pseudomonadati</taxon>
        <taxon>Pseudomonadota</taxon>
        <taxon>Gammaproteobacteria</taxon>
        <taxon>Oceanospirillales</taxon>
        <taxon>Halomonadaceae</taxon>
        <taxon>Kushneria</taxon>
    </lineage>
</organism>
<dbReference type="EMBL" id="FOLY01000001">
    <property type="protein sequence ID" value="SFC05531.1"/>
    <property type="molecule type" value="Genomic_DNA"/>
</dbReference>
<keyword evidence="2" id="KW-1185">Reference proteome</keyword>
<evidence type="ECO:0000313" key="1">
    <source>
        <dbReference type="EMBL" id="SFC05531.1"/>
    </source>
</evidence>
<proteinExistence type="predicted"/>
<gene>
    <name evidence="1" type="ORF">SAMN05421848_0375</name>
</gene>
<dbReference type="Proteomes" id="UP000199046">
    <property type="component" value="Unassembled WGS sequence"/>
</dbReference>
<name>A0A1I1G1Z5_9GAMM</name>
<reference evidence="2" key="1">
    <citation type="submission" date="2016-10" db="EMBL/GenBank/DDBJ databases">
        <authorList>
            <person name="Varghese N."/>
            <person name="Submissions S."/>
        </authorList>
    </citation>
    <scope>NUCLEOTIDE SEQUENCE [LARGE SCALE GENOMIC DNA]</scope>
    <source>
        <strain evidence="2">DSM 23439</strain>
    </source>
</reference>
<evidence type="ECO:0000313" key="2">
    <source>
        <dbReference type="Proteomes" id="UP000199046"/>
    </source>
</evidence>
<sequence>MWKSFAIKGWTLKKITIAVAMTAVTTAGTYHYSKVESWSFTPAAQASTGMCS</sequence>
<dbReference type="AlphaFoldDB" id="A0A1I1G1Z5"/>
<accession>A0A1I1G1Z5</accession>